<feature type="region of interest" description="Disordered" evidence="1">
    <location>
        <begin position="1"/>
        <end position="21"/>
    </location>
</feature>
<dbReference type="Proteomes" id="UP000193307">
    <property type="component" value="Unassembled WGS sequence"/>
</dbReference>
<evidence type="ECO:0000256" key="1">
    <source>
        <dbReference type="SAM" id="MobiDB-lite"/>
    </source>
</evidence>
<sequence>MTNPFKNRSLSVSGPATDISPIVPNDGVDLPKVAVSLFVETGGTIAMVTVTGDTRTVTVSDYSILPVGIMRVLATGTTAAGIHAFTVS</sequence>
<evidence type="ECO:0000313" key="3">
    <source>
        <dbReference type="Proteomes" id="UP000193307"/>
    </source>
</evidence>
<organism evidence="2 3">
    <name type="scientific">Pacificibacter marinus</name>
    <dbReference type="NCBI Taxonomy" id="658057"/>
    <lineage>
        <taxon>Bacteria</taxon>
        <taxon>Pseudomonadati</taxon>
        <taxon>Pseudomonadota</taxon>
        <taxon>Alphaproteobacteria</taxon>
        <taxon>Rhodobacterales</taxon>
        <taxon>Roseobacteraceae</taxon>
        <taxon>Pacificibacter</taxon>
    </lineage>
</organism>
<dbReference type="STRING" id="658057.SAMN04488032_108213"/>
<dbReference type="AlphaFoldDB" id="A0A1Y5RZB3"/>
<name>A0A1Y5RZB3_9RHOB</name>
<reference evidence="2 3" key="1">
    <citation type="submission" date="2017-03" db="EMBL/GenBank/DDBJ databases">
        <authorList>
            <person name="Afonso C.L."/>
            <person name="Miller P.J."/>
            <person name="Scott M.A."/>
            <person name="Spackman E."/>
            <person name="Goraichik I."/>
            <person name="Dimitrov K.M."/>
            <person name="Suarez D.L."/>
            <person name="Swayne D.E."/>
        </authorList>
    </citation>
    <scope>NUCLEOTIDE SEQUENCE [LARGE SCALE GENOMIC DNA]</scope>
    <source>
        <strain evidence="2 3">CECT 7971</strain>
    </source>
</reference>
<accession>A0A1Y5RZB3</accession>
<gene>
    <name evidence="2" type="ORF">PAM7971_01094</name>
</gene>
<keyword evidence="3" id="KW-1185">Reference proteome</keyword>
<dbReference type="RefSeq" id="WP_085848000.1">
    <property type="nucleotide sequence ID" value="NZ_FNZV01000008.1"/>
</dbReference>
<dbReference type="OrthoDB" id="7916272at2"/>
<evidence type="ECO:0000313" key="2">
    <source>
        <dbReference type="EMBL" id="SLN29126.1"/>
    </source>
</evidence>
<protein>
    <submittedName>
        <fullName evidence="2">Uncharacterized protein</fullName>
    </submittedName>
</protein>
<dbReference type="EMBL" id="FWFW01000003">
    <property type="protein sequence ID" value="SLN29126.1"/>
    <property type="molecule type" value="Genomic_DNA"/>
</dbReference>
<feature type="compositionally biased region" description="Polar residues" evidence="1">
    <location>
        <begin position="1"/>
        <end position="14"/>
    </location>
</feature>
<proteinExistence type="predicted"/>